<dbReference type="Proteomes" id="UP000326437">
    <property type="component" value="Unassembled WGS sequence"/>
</dbReference>
<gene>
    <name evidence="2" type="ORF">PS685_00197</name>
</gene>
<sequence length="222" mass="22839" precursor="true">MSKVIAALAGAHALSFCVLASAQVALYPTGPDQDAAFIRFVNATAAPLDVMGQPGQPPLRLETAAPASLLFPVDSGKAVKGSLASGAHQLALDLKVEPGEFATIVVVPQGDGIEQVAVRETPDDFNGLKASLAFVNVDKSCSDASLRPAGRTGDLFKAVPFASLQRRSINPVNLSVQLVCANANTGAPLDLGALKAGERYSVLLLPSASGPRLLSTTDTLSH</sequence>
<dbReference type="EMBL" id="CABVHO010000001">
    <property type="protein sequence ID" value="VVN50130.1"/>
    <property type="molecule type" value="Genomic_DNA"/>
</dbReference>
<dbReference type="RefSeq" id="WP_095002324.1">
    <property type="nucleotide sequence ID" value="NZ_CABVHO010000001.1"/>
</dbReference>
<protein>
    <recommendedName>
        <fullName evidence="4">Alginate biosynthesis protein AlgF</fullName>
    </recommendedName>
</protein>
<dbReference type="OrthoDB" id="8718161at2"/>
<reference evidence="2 3" key="1">
    <citation type="submission" date="2019-09" db="EMBL/GenBank/DDBJ databases">
        <authorList>
            <person name="Chandra G."/>
            <person name="Truman W A."/>
        </authorList>
    </citation>
    <scope>NUCLEOTIDE SEQUENCE [LARGE SCALE GENOMIC DNA]</scope>
    <source>
        <strain evidence="2">PS685</strain>
    </source>
</reference>
<accession>A0A5E6Y9G2</accession>
<evidence type="ECO:0000313" key="2">
    <source>
        <dbReference type="EMBL" id="VVN50130.1"/>
    </source>
</evidence>
<proteinExistence type="predicted"/>
<feature type="chain" id="PRO_5023142744" description="Alginate biosynthesis protein AlgF" evidence="1">
    <location>
        <begin position="23"/>
        <end position="222"/>
    </location>
</feature>
<evidence type="ECO:0000256" key="1">
    <source>
        <dbReference type="SAM" id="SignalP"/>
    </source>
</evidence>
<evidence type="ECO:0000313" key="3">
    <source>
        <dbReference type="Proteomes" id="UP000326437"/>
    </source>
</evidence>
<feature type="signal peptide" evidence="1">
    <location>
        <begin position="1"/>
        <end position="22"/>
    </location>
</feature>
<organism evidence="2 3">
    <name type="scientific">Pseudomonas fluorescens</name>
    <dbReference type="NCBI Taxonomy" id="294"/>
    <lineage>
        <taxon>Bacteria</taxon>
        <taxon>Pseudomonadati</taxon>
        <taxon>Pseudomonadota</taxon>
        <taxon>Gammaproteobacteria</taxon>
        <taxon>Pseudomonadales</taxon>
        <taxon>Pseudomonadaceae</taxon>
        <taxon>Pseudomonas</taxon>
    </lineage>
</organism>
<name>A0A5E6Y9G2_PSEFL</name>
<dbReference type="AlphaFoldDB" id="A0A5E6Y9G2"/>
<evidence type="ECO:0008006" key="4">
    <source>
        <dbReference type="Google" id="ProtNLM"/>
    </source>
</evidence>
<keyword evidence="1" id="KW-0732">Signal</keyword>